<sequence>MRNGIRFITVALFALCTQAQAETALGEINIRLYGNIVDFTCVAEGSDSDKTVTLGTWPTKQLSSTGTRTQPMPFTLKLTGCPPGAASITFSGKADGSNNGLLALNDASTASHVAVEIRDADKTRLPLQQASQPVTVDAQGNAILSFYANYIATADNPQPGQADADATFMINYN</sequence>
<dbReference type="InterPro" id="IPR000259">
    <property type="entry name" value="Adhesion_dom_fimbrial"/>
</dbReference>
<proteinExistence type="predicted"/>
<organism evidence="3 4">
    <name type="scientific">Enterobacter cloacae</name>
    <dbReference type="NCBI Taxonomy" id="550"/>
    <lineage>
        <taxon>Bacteria</taxon>
        <taxon>Pseudomonadati</taxon>
        <taxon>Pseudomonadota</taxon>
        <taxon>Gammaproteobacteria</taxon>
        <taxon>Enterobacterales</taxon>
        <taxon>Enterobacteriaceae</taxon>
        <taxon>Enterobacter</taxon>
        <taxon>Enterobacter cloacae complex</taxon>
    </lineage>
</organism>
<dbReference type="OrthoDB" id="6693398at2"/>
<evidence type="ECO:0000313" key="3">
    <source>
        <dbReference type="EMBL" id="PTM35212.1"/>
    </source>
</evidence>
<evidence type="ECO:0000313" key="4">
    <source>
        <dbReference type="Proteomes" id="UP000241614"/>
    </source>
</evidence>
<dbReference type="PANTHER" id="PTHR33420">
    <property type="entry name" value="FIMBRIAL SUBUNIT ELFA-RELATED"/>
    <property type="match status" value="1"/>
</dbReference>
<feature type="signal peptide" evidence="1">
    <location>
        <begin position="1"/>
        <end position="21"/>
    </location>
</feature>
<dbReference type="AlphaFoldDB" id="A0A2T4XZ58"/>
<feature type="chain" id="PRO_5015588670" evidence="1">
    <location>
        <begin position="22"/>
        <end position="173"/>
    </location>
</feature>
<evidence type="ECO:0000256" key="1">
    <source>
        <dbReference type="SAM" id="SignalP"/>
    </source>
</evidence>
<dbReference type="InterPro" id="IPR050263">
    <property type="entry name" value="Bact_Fimbrial_Adh_Pro"/>
</dbReference>
<dbReference type="NCBIfam" id="NF007402">
    <property type="entry name" value="PRK09934.1"/>
    <property type="match status" value="1"/>
</dbReference>
<keyword evidence="1" id="KW-0732">Signal</keyword>
<dbReference type="Pfam" id="PF00419">
    <property type="entry name" value="Fimbrial"/>
    <property type="match status" value="1"/>
</dbReference>
<dbReference type="GO" id="GO:0043709">
    <property type="term" value="P:cell adhesion involved in single-species biofilm formation"/>
    <property type="evidence" value="ECO:0007669"/>
    <property type="project" value="TreeGrafter"/>
</dbReference>
<dbReference type="PANTHER" id="PTHR33420:SF4">
    <property type="entry name" value="FIMBRIAL-LIKE PROTEIN FIMF"/>
    <property type="match status" value="1"/>
</dbReference>
<dbReference type="RefSeq" id="WP_108090666.1">
    <property type="nucleotide sequence ID" value="NZ_PZPP01000014.1"/>
</dbReference>
<protein>
    <submittedName>
        <fullName evidence="3">Fimbriae assembly protein</fullName>
    </submittedName>
</protein>
<dbReference type="InterPro" id="IPR036937">
    <property type="entry name" value="Adhesion_dom_fimbrial_sf"/>
</dbReference>
<dbReference type="EMBL" id="PZPP01000014">
    <property type="protein sequence ID" value="PTM35212.1"/>
    <property type="molecule type" value="Genomic_DNA"/>
</dbReference>
<comment type="caution">
    <text evidence="3">The sequence shown here is derived from an EMBL/GenBank/DDBJ whole genome shotgun (WGS) entry which is preliminary data.</text>
</comment>
<reference evidence="3 4" key="1">
    <citation type="submission" date="2018-04" db="EMBL/GenBank/DDBJ databases">
        <title>Genome sequencing reveals highly heavy metal resistance and biotechnology application of the novel Enterobacter cloacae amazonensis isolated from wastewater river in Manaus - Amazonas.</title>
        <authorList>
            <person name="Astolfi M.C.T."/>
            <person name="Carvalho E.B.D.S."/>
            <person name="Lacerda L.B."/>
            <person name="Pinto M.V."/>
            <person name="Nogueira V.B."/>
            <person name="Barros A.M."/>
            <person name="Astolfi-Filho S."/>
        </authorList>
    </citation>
    <scope>NUCLEOTIDE SEQUENCE [LARGE SCALE GENOMIC DNA]</scope>
    <source>
        <strain evidence="4">amazonensis</strain>
    </source>
</reference>
<dbReference type="Gene3D" id="2.60.40.1090">
    <property type="entry name" value="Fimbrial-type adhesion domain"/>
    <property type="match status" value="1"/>
</dbReference>
<gene>
    <name evidence="3" type="ORF">DA103_15555</name>
</gene>
<feature type="domain" description="Fimbrial-type adhesion" evidence="2">
    <location>
        <begin position="31"/>
        <end position="172"/>
    </location>
</feature>
<evidence type="ECO:0000259" key="2">
    <source>
        <dbReference type="Pfam" id="PF00419"/>
    </source>
</evidence>
<dbReference type="GO" id="GO:0009289">
    <property type="term" value="C:pilus"/>
    <property type="evidence" value="ECO:0007669"/>
    <property type="project" value="InterPro"/>
</dbReference>
<dbReference type="Proteomes" id="UP000241614">
    <property type="component" value="Unassembled WGS sequence"/>
</dbReference>
<name>A0A2T4XZ58_ENTCL</name>
<dbReference type="InterPro" id="IPR008966">
    <property type="entry name" value="Adhesion_dom_sf"/>
</dbReference>
<accession>A0A2T4XZ58</accession>
<dbReference type="SUPFAM" id="SSF49401">
    <property type="entry name" value="Bacterial adhesins"/>
    <property type="match status" value="1"/>
</dbReference>